<gene>
    <name evidence="9" type="ORF">BGI32_01725</name>
</gene>
<feature type="transmembrane region" description="Helical" evidence="8">
    <location>
        <begin position="136"/>
        <end position="160"/>
    </location>
</feature>
<keyword evidence="5 8" id="KW-0812">Transmembrane</keyword>
<evidence type="ECO:0000256" key="1">
    <source>
        <dbReference type="ARBA" id="ARBA00004651"/>
    </source>
</evidence>
<protein>
    <submittedName>
        <fullName evidence="9">Branched-chain amino acid ABC transporter permease</fullName>
    </submittedName>
</protein>
<dbReference type="GO" id="GO:0005886">
    <property type="term" value="C:plasma membrane"/>
    <property type="evidence" value="ECO:0007669"/>
    <property type="project" value="UniProtKB-SubCell"/>
</dbReference>
<evidence type="ECO:0000256" key="5">
    <source>
        <dbReference type="ARBA" id="ARBA00022692"/>
    </source>
</evidence>
<keyword evidence="7 8" id="KW-0472">Membrane</keyword>
<dbReference type="PANTHER" id="PTHR34979:SF1">
    <property type="entry name" value="INNER MEMBRANE PROTEIN YGAZ"/>
    <property type="match status" value="1"/>
</dbReference>
<feature type="transmembrane region" description="Helical" evidence="8">
    <location>
        <begin position="167"/>
        <end position="188"/>
    </location>
</feature>
<evidence type="ECO:0000313" key="9">
    <source>
        <dbReference type="EMBL" id="PIT17794.1"/>
    </source>
</evidence>
<evidence type="ECO:0000256" key="7">
    <source>
        <dbReference type="ARBA" id="ARBA00023136"/>
    </source>
</evidence>
<evidence type="ECO:0000256" key="6">
    <source>
        <dbReference type="ARBA" id="ARBA00022989"/>
    </source>
</evidence>
<accession>A0A2N9WW42</accession>
<keyword evidence="6 8" id="KW-1133">Transmembrane helix</keyword>
<dbReference type="Proteomes" id="UP000231293">
    <property type="component" value="Unassembled WGS sequence"/>
</dbReference>
<name>A0A2N9WW42_9NEIS</name>
<dbReference type="Pfam" id="PF03591">
    <property type="entry name" value="AzlC"/>
    <property type="match status" value="1"/>
</dbReference>
<sequence>MSSSAIPSPAQEIKRGLITALPVMLSFIPFSLVLGAQAIQKGMSTGQISLLTAVNFAGGSEFVAVNLWTSPPHLFLIALMTLLVNSRHILMSAALTPYLKDLPKRKVLPALFFMCDESWALAFTDAKSSPAQKFSYYFYLGTSFGLYLVWIGCTTIGALIGPIIGDVTHYGFDMAFVAVFLVLLKGMWKGCKMAIPWLVSLLVAIASYCFLPGAWYVLLGMLAGLAVAFMIAAYD</sequence>
<evidence type="ECO:0000256" key="4">
    <source>
        <dbReference type="ARBA" id="ARBA00022475"/>
    </source>
</evidence>
<evidence type="ECO:0000256" key="8">
    <source>
        <dbReference type="SAM" id="Phobius"/>
    </source>
</evidence>
<organism evidence="9 10">
    <name type="scientific">Snodgrassella alvi</name>
    <dbReference type="NCBI Taxonomy" id="1196083"/>
    <lineage>
        <taxon>Bacteria</taxon>
        <taxon>Pseudomonadati</taxon>
        <taxon>Pseudomonadota</taxon>
        <taxon>Betaproteobacteria</taxon>
        <taxon>Neisseriales</taxon>
        <taxon>Neisseriaceae</taxon>
        <taxon>Snodgrassella</taxon>
    </lineage>
</organism>
<comment type="similarity">
    <text evidence="2">Belongs to the AzlC family.</text>
</comment>
<reference evidence="9 10" key="1">
    <citation type="journal article" date="2017" name="MBio">
        <title>Type VI secretion-mediated competition in the bee gut microbiome.</title>
        <authorList>
            <person name="Steele M.I."/>
            <person name="Kwong W.K."/>
            <person name="Powell J.E."/>
            <person name="Whiteley M."/>
            <person name="Moran N.A."/>
        </authorList>
    </citation>
    <scope>NUCLEOTIDE SEQUENCE [LARGE SCALE GENOMIC DNA]</scope>
    <source>
        <strain evidence="9 10">App2-2</strain>
    </source>
</reference>
<dbReference type="GO" id="GO:1903785">
    <property type="term" value="P:L-valine transmembrane transport"/>
    <property type="evidence" value="ECO:0007669"/>
    <property type="project" value="TreeGrafter"/>
</dbReference>
<evidence type="ECO:0000313" key="10">
    <source>
        <dbReference type="Proteomes" id="UP000231293"/>
    </source>
</evidence>
<evidence type="ECO:0000256" key="2">
    <source>
        <dbReference type="ARBA" id="ARBA00010735"/>
    </source>
</evidence>
<keyword evidence="3" id="KW-0813">Transport</keyword>
<feature type="transmembrane region" description="Helical" evidence="8">
    <location>
        <begin position="17"/>
        <end position="36"/>
    </location>
</feature>
<feature type="transmembrane region" description="Helical" evidence="8">
    <location>
        <begin position="194"/>
        <end position="211"/>
    </location>
</feature>
<dbReference type="InterPro" id="IPR011606">
    <property type="entry name" value="Brnchd-chn_aa_trnsp_permease"/>
</dbReference>
<proteinExistence type="inferred from homology"/>
<dbReference type="PANTHER" id="PTHR34979">
    <property type="entry name" value="INNER MEMBRANE PROTEIN YGAZ"/>
    <property type="match status" value="1"/>
</dbReference>
<keyword evidence="4" id="KW-1003">Cell membrane</keyword>
<comment type="caution">
    <text evidence="9">The sequence shown here is derived from an EMBL/GenBank/DDBJ whole genome shotgun (WGS) entry which is preliminary data.</text>
</comment>
<dbReference type="EMBL" id="MDVB01000010">
    <property type="protein sequence ID" value="PIT17794.1"/>
    <property type="molecule type" value="Genomic_DNA"/>
</dbReference>
<comment type="subcellular location">
    <subcellularLocation>
        <location evidence="1">Cell membrane</location>
        <topology evidence="1">Multi-pass membrane protein</topology>
    </subcellularLocation>
</comment>
<evidence type="ECO:0000256" key="3">
    <source>
        <dbReference type="ARBA" id="ARBA00022448"/>
    </source>
</evidence>
<dbReference type="AlphaFoldDB" id="A0A2N9WW42"/>